<sequence>MIAVVYPWMVFKLREEERLLTEAFGDEYRRYRQRVPRLIPGLKGLPRR</sequence>
<dbReference type="RefSeq" id="WP_168519963.1">
    <property type="nucleotide sequence ID" value="NZ_JAAXLS010000029.1"/>
</dbReference>
<dbReference type="Gene3D" id="1.20.120.1630">
    <property type="match status" value="1"/>
</dbReference>
<dbReference type="EMBL" id="JAAXLS010000029">
    <property type="protein sequence ID" value="NKQ56933.1"/>
    <property type="molecule type" value="Genomic_DNA"/>
</dbReference>
<organism evidence="1 2">
    <name type="scientific">Amycolatopsis acididurans</name>
    <dbReference type="NCBI Taxonomy" id="2724524"/>
    <lineage>
        <taxon>Bacteria</taxon>
        <taxon>Bacillati</taxon>
        <taxon>Actinomycetota</taxon>
        <taxon>Actinomycetes</taxon>
        <taxon>Pseudonocardiales</taxon>
        <taxon>Pseudonocardiaceae</taxon>
        <taxon>Amycolatopsis</taxon>
    </lineage>
</organism>
<keyword evidence="2" id="KW-1185">Reference proteome</keyword>
<evidence type="ECO:0000313" key="2">
    <source>
        <dbReference type="Proteomes" id="UP000715441"/>
    </source>
</evidence>
<reference evidence="1 2" key="1">
    <citation type="submission" date="2020-04" db="EMBL/GenBank/DDBJ databases">
        <title>Novel species.</title>
        <authorList>
            <person name="Teo W.F.A."/>
            <person name="Lipun K."/>
            <person name="Srisuk N."/>
            <person name="Duangmal K."/>
        </authorList>
    </citation>
    <scope>NUCLEOTIDE SEQUENCE [LARGE SCALE GENOMIC DNA]</scope>
    <source>
        <strain evidence="1 2">K13G38</strain>
    </source>
</reference>
<name>A0ABX1JB73_9PSEU</name>
<accession>A0ABX1JB73</accession>
<gene>
    <name evidence="1" type="ORF">HFP15_29090</name>
</gene>
<evidence type="ECO:0008006" key="3">
    <source>
        <dbReference type="Google" id="ProtNLM"/>
    </source>
</evidence>
<dbReference type="Proteomes" id="UP000715441">
    <property type="component" value="Unassembled WGS sequence"/>
</dbReference>
<protein>
    <recommendedName>
        <fullName evidence="3">Isoprenylcysteine carboxylmethyltransferase family protein</fullName>
    </recommendedName>
</protein>
<evidence type="ECO:0000313" key="1">
    <source>
        <dbReference type="EMBL" id="NKQ56933.1"/>
    </source>
</evidence>
<proteinExistence type="predicted"/>
<comment type="caution">
    <text evidence="1">The sequence shown here is derived from an EMBL/GenBank/DDBJ whole genome shotgun (WGS) entry which is preliminary data.</text>
</comment>